<dbReference type="PANTHER" id="PTHR33055">
    <property type="entry name" value="TRANSPOSASE FOR INSERTION SEQUENCE ELEMENT IS1111A"/>
    <property type="match status" value="1"/>
</dbReference>
<sequence length="349" mass="38353">MKQYAGIDVSLEYSNVCVVDADGRIVREAKILSEPEALIAWFGEHGVAMERIGLEAGPLSQWLHAGMARASLAVELIETRHVRAAFKTMPVKTDKKDARGIAQLMRLRWFRPVHCKSLPAQEVRVLLTARKLIQGKLHDIEMSIRGILRGFGLKVGPTTRRTYAARIRELIEGHPTLEAIAASLLKVRDALADCFERRLRGMARQDDSARRLMTTPGVGVLVALTFVSAVDAPVSAVDAPERFRSSRAVGPHFGLTPKKYQSGETDYSGRISKIGDVGVRTALYEAANVILTRPVKGSDLKTWALAVARRAGPRKARVALARKLAVVLHRMLRDGTDFIPRKATPAMAG</sequence>
<feature type="domain" description="Transposase IS110-like N-terminal" evidence="1">
    <location>
        <begin position="5"/>
        <end position="150"/>
    </location>
</feature>
<comment type="caution">
    <text evidence="3">The sequence shown here is derived from an EMBL/GenBank/DDBJ whole genome shotgun (WGS) entry which is preliminary data.</text>
</comment>
<dbReference type="RefSeq" id="WP_112345265.1">
    <property type="nucleotide sequence ID" value="NZ_QMKK01000056.1"/>
</dbReference>
<reference evidence="3 4" key="1">
    <citation type="submission" date="2018-06" db="EMBL/GenBank/DDBJ databases">
        <title>Whole Genome Sequence of an efficient microsymbiont, Rhizobium tropici.</title>
        <authorList>
            <person name="Srinivasan R."/>
            <person name="Singh H.V."/>
            <person name="Srivastava R."/>
            <person name="Kumari B."/>
            <person name="Radhakrishna A."/>
        </authorList>
    </citation>
    <scope>NUCLEOTIDE SEQUENCE [LARGE SCALE GENOMIC DNA]</scope>
    <source>
        <strain evidence="3 4">IGFRI Rhizo-19</strain>
    </source>
</reference>
<evidence type="ECO:0000259" key="2">
    <source>
        <dbReference type="Pfam" id="PF02371"/>
    </source>
</evidence>
<feature type="domain" description="Transposase IS116/IS110/IS902 C-terminal" evidence="2">
    <location>
        <begin position="209"/>
        <end position="291"/>
    </location>
</feature>
<dbReference type="EMBL" id="QMKK01000056">
    <property type="protein sequence ID" value="RAX37830.1"/>
    <property type="molecule type" value="Genomic_DNA"/>
</dbReference>
<dbReference type="AlphaFoldDB" id="A0A329YBH8"/>
<dbReference type="GO" id="GO:0004803">
    <property type="term" value="F:transposase activity"/>
    <property type="evidence" value="ECO:0007669"/>
    <property type="project" value="InterPro"/>
</dbReference>
<dbReference type="OrthoDB" id="7410629at2"/>
<organism evidence="3 4">
    <name type="scientific">Rhizobium tropici</name>
    <dbReference type="NCBI Taxonomy" id="398"/>
    <lineage>
        <taxon>Bacteria</taxon>
        <taxon>Pseudomonadati</taxon>
        <taxon>Pseudomonadota</taxon>
        <taxon>Alphaproteobacteria</taxon>
        <taxon>Hyphomicrobiales</taxon>
        <taxon>Rhizobiaceae</taxon>
        <taxon>Rhizobium/Agrobacterium group</taxon>
        <taxon>Rhizobium</taxon>
    </lineage>
</organism>
<evidence type="ECO:0000313" key="4">
    <source>
        <dbReference type="Proteomes" id="UP000251205"/>
    </source>
</evidence>
<protein>
    <submittedName>
        <fullName evidence="3">IS110 family transposase</fullName>
    </submittedName>
</protein>
<dbReference type="InterPro" id="IPR002525">
    <property type="entry name" value="Transp_IS110-like_N"/>
</dbReference>
<dbReference type="GO" id="GO:0003677">
    <property type="term" value="F:DNA binding"/>
    <property type="evidence" value="ECO:0007669"/>
    <property type="project" value="InterPro"/>
</dbReference>
<proteinExistence type="predicted"/>
<dbReference type="Proteomes" id="UP000251205">
    <property type="component" value="Unassembled WGS sequence"/>
</dbReference>
<accession>A0A329YBH8</accession>
<dbReference type="GO" id="GO:0006313">
    <property type="term" value="P:DNA transposition"/>
    <property type="evidence" value="ECO:0007669"/>
    <property type="project" value="InterPro"/>
</dbReference>
<evidence type="ECO:0000313" key="3">
    <source>
        <dbReference type="EMBL" id="RAX37830.1"/>
    </source>
</evidence>
<dbReference type="NCBIfam" id="NF033542">
    <property type="entry name" value="transpos_IS110"/>
    <property type="match status" value="1"/>
</dbReference>
<name>A0A329YBH8_RHITR</name>
<gene>
    <name evidence="3" type="ORF">DQ393_29500</name>
</gene>
<dbReference type="PANTHER" id="PTHR33055:SF3">
    <property type="entry name" value="PUTATIVE TRANSPOSASE FOR IS117-RELATED"/>
    <property type="match status" value="1"/>
</dbReference>
<evidence type="ECO:0000259" key="1">
    <source>
        <dbReference type="Pfam" id="PF01548"/>
    </source>
</evidence>
<dbReference type="InterPro" id="IPR047650">
    <property type="entry name" value="Transpos_IS110"/>
</dbReference>
<dbReference type="Pfam" id="PF02371">
    <property type="entry name" value="Transposase_20"/>
    <property type="match status" value="1"/>
</dbReference>
<dbReference type="Pfam" id="PF01548">
    <property type="entry name" value="DEDD_Tnp_IS110"/>
    <property type="match status" value="1"/>
</dbReference>
<dbReference type="InterPro" id="IPR003346">
    <property type="entry name" value="Transposase_20"/>
</dbReference>